<sequence>MMLTNLILVNYVIQHACSSFTVIINPVVIYRLLKPKSENHYTLLIMNIFFHWLFAVSVVMHNGYVFYEAAAGYSNSFLIFSTGLFRALTFITTGLSDFFVALDRYMAISNPLTYFLSYKKRLFTASYTTTFVAFFALLIICLLNQIKPKEGAILAMDFVNPSIGDGIFVINTTLFILYSLISLRFLFKLGYYRRNPAVATSQRNMKKVTKN</sequence>
<feature type="transmembrane region" description="Helical" evidence="1">
    <location>
        <begin position="77"/>
        <end position="102"/>
    </location>
</feature>
<evidence type="ECO:0000313" key="2">
    <source>
        <dbReference type="EMBL" id="TKR66748.1"/>
    </source>
</evidence>
<accession>A0A4U5MCA7</accession>
<organism evidence="2 3">
    <name type="scientific">Steinernema carpocapsae</name>
    <name type="common">Entomopathogenic nematode</name>
    <dbReference type="NCBI Taxonomy" id="34508"/>
    <lineage>
        <taxon>Eukaryota</taxon>
        <taxon>Metazoa</taxon>
        <taxon>Ecdysozoa</taxon>
        <taxon>Nematoda</taxon>
        <taxon>Chromadorea</taxon>
        <taxon>Rhabditida</taxon>
        <taxon>Tylenchina</taxon>
        <taxon>Panagrolaimomorpha</taxon>
        <taxon>Strongyloidoidea</taxon>
        <taxon>Steinernematidae</taxon>
        <taxon>Steinernema</taxon>
    </lineage>
</organism>
<protein>
    <recommendedName>
        <fullName evidence="4">G-protein coupled receptors family 1 profile domain-containing protein</fullName>
    </recommendedName>
</protein>
<keyword evidence="3" id="KW-1185">Reference proteome</keyword>
<reference evidence="2 3" key="1">
    <citation type="journal article" date="2015" name="Genome Biol.">
        <title>Comparative genomics of Steinernema reveals deeply conserved gene regulatory networks.</title>
        <authorList>
            <person name="Dillman A.R."/>
            <person name="Macchietto M."/>
            <person name="Porter C.F."/>
            <person name="Rogers A."/>
            <person name="Williams B."/>
            <person name="Antoshechkin I."/>
            <person name="Lee M.M."/>
            <person name="Goodwin Z."/>
            <person name="Lu X."/>
            <person name="Lewis E.E."/>
            <person name="Goodrich-Blair H."/>
            <person name="Stock S.P."/>
            <person name="Adams B.J."/>
            <person name="Sternberg P.W."/>
            <person name="Mortazavi A."/>
        </authorList>
    </citation>
    <scope>NUCLEOTIDE SEQUENCE [LARGE SCALE GENOMIC DNA]</scope>
    <source>
        <strain evidence="2 3">ALL</strain>
    </source>
</reference>
<dbReference type="AlphaFoldDB" id="A0A4U5MCA7"/>
<comment type="caution">
    <text evidence="2">The sequence shown here is derived from an EMBL/GenBank/DDBJ whole genome shotgun (WGS) entry which is preliminary data.</text>
</comment>
<dbReference type="SUPFAM" id="SSF81321">
    <property type="entry name" value="Family A G protein-coupled receptor-like"/>
    <property type="match status" value="1"/>
</dbReference>
<evidence type="ECO:0000313" key="3">
    <source>
        <dbReference type="Proteomes" id="UP000298663"/>
    </source>
</evidence>
<evidence type="ECO:0000256" key="1">
    <source>
        <dbReference type="SAM" id="Phobius"/>
    </source>
</evidence>
<keyword evidence="1" id="KW-0472">Membrane</keyword>
<reference evidence="2 3" key="2">
    <citation type="journal article" date="2019" name="G3 (Bethesda)">
        <title>Hybrid Assembly of the Genome of the Entomopathogenic Nematode Steinernema carpocapsae Identifies the X-Chromosome.</title>
        <authorList>
            <person name="Serra L."/>
            <person name="Macchietto M."/>
            <person name="Macias-Munoz A."/>
            <person name="McGill C.J."/>
            <person name="Rodriguez I.M."/>
            <person name="Rodriguez B."/>
            <person name="Murad R."/>
            <person name="Mortazavi A."/>
        </authorList>
    </citation>
    <scope>NUCLEOTIDE SEQUENCE [LARGE SCALE GENOMIC DNA]</scope>
    <source>
        <strain evidence="2 3">ALL</strain>
    </source>
</reference>
<proteinExistence type="predicted"/>
<gene>
    <name evidence="2" type="ORF">L596_022995</name>
</gene>
<name>A0A4U5MCA7_STECR</name>
<feature type="transmembrane region" description="Helical" evidence="1">
    <location>
        <begin position="12"/>
        <end position="32"/>
    </location>
</feature>
<feature type="transmembrane region" description="Helical" evidence="1">
    <location>
        <begin position="166"/>
        <end position="187"/>
    </location>
</feature>
<dbReference type="EMBL" id="AZBU02000008">
    <property type="protein sequence ID" value="TKR66748.1"/>
    <property type="molecule type" value="Genomic_DNA"/>
</dbReference>
<keyword evidence="1" id="KW-0812">Transmembrane</keyword>
<keyword evidence="1" id="KW-1133">Transmembrane helix</keyword>
<dbReference type="Proteomes" id="UP000298663">
    <property type="component" value="Unassembled WGS sequence"/>
</dbReference>
<evidence type="ECO:0008006" key="4">
    <source>
        <dbReference type="Google" id="ProtNLM"/>
    </source>
</evidence>
<dbReference type="Gene3D" id="1.20.1070.10">
    <property type="entry name" value="Rhodopsin 7-helix transmembrane proteins"/>
    <property type="match status" value="1"/>
</dbReference>
<feature type="transmembrane region" description="Helical" evidence="1">
    <location>
        <begin position="122"/>
        <end position="146"/>
    </location>
</feature>
<feature type="transmembrane region" description="Helical" evidence="1">
    <location>
        <begin position="44"/>
        <end position="65"/>
    </location>
</feature>